<evidence type="ECO:0000313" key="3">
    <source>
        <dbReference type="Proteomes" id="UP001165363"/>
    </source>
</evidence>
<accession>A0ABT0RMB3</accession>
<name>A0ABT0RMB3_9SPHN</name>
<organism evidence="2 3">
    <name type="scientific">Sphingomonas alba</name>
    <dbReference type="NCBI Taxonomy" id="2908208"/>
    <lineage>
        <taxon>Bacteria</taxon>
        <taxon>Pseudomonadati</taxon>
        <taxon>Pseudomonadota</taxon>
        <taxon>Alphaproteobacteria</taxon>
        <taxon>Sphingomonadales</taxon>
        <taxon>Sphingomonadaceae</taxon>
        <taxon>Sphingomonas</taxon>
    </lineage>
</organism>
<sequence>MSDWRERVLAFWFDEVGPDHWWRGGEGVDALCRNRVADLYAEKRQLPPESFLDGPLTALAGVILFDQLPRNMFRGHADQFMTDSLALGIAKGAVDRGYDEQLTKDQKTFLYMPFEHSENLADQEHSLILFTALGDDDLLGFAKKHFDVIKRFGRFPHRNAMLGRQPRPDERAAGNTNPW</sequence>
<dbReference type="EMBL" id="JAMGBD010000001">
    <property type="protein sequence ID" value="MCL6683784.1"/>
    <property type="molecule type" value="Genomic_DNA"/>
</dbReference>
<dbReference type="InterPro" id="IPR010323">
    <property type="entry name" value="DUF924"/>
</dbReference>
<dbReference type="InterPro" id="IPR011990">
    <property type="entry name" value="TPR-like_helical_dom_sf"/>
</dbReference>
<dbReference type="RefSeq" id="WP_249848584.1">
    <property type="nucleotide sequence ID" value="NZ_JAMGBD010000001.1"/>
</dbReference>
<comment type="caution">
    <text evidence="2">The sequence shown here is derived from an EMBL/GenBank/DDBJ whole genome shotgun (WGS) entry which is preliminary data.</text>
</comment>
<reference evidence="2" key="1">
    <citation type="submission" date="2022-05" db="EMBL/GenBank/DDBJ databases">
        <authorList>
            <person name="Jo J.-H."/>
            <person name="Im W.-T."/>
        </authorList>
    </citation>
    <scope>NUCLEOTIDE SEQUENCE</scope>
    <source>
        <strain evidence="2">SE158</strain>
    </source>
</reference>
<dbReference type="SUPFAM" id="SSF48452">
    <property type="entry name" value="TPR-like"/>
    <property type="match status" value="1"/>
</dbReference>
<dbReference type="Proteomes" id="UP001165363">
    <property type="component" value="Unassembled WGS sequence"/>
</dbReference>
<proteinExistence type="predicted"/>
<evidence type="ECO:0000313" key="2">
    <source>
        <dbReference type="EMBL" id="MCL6683784.1"/>
    </source>
</evidence>
<keyword evidence="3" id="KW-1185">Reference proteome</keyword>
<protein>
    <submittedName>
        <fullName evidence="2">DUF924 domain-containing protein</fullName>
    </submittedName>
</protein>
<feature type="region of interest" description="Disordered" evidence="1">
    <location>
        <begin position="160"/>
        <end position="179"/>
    </location>
</feature>
<dbReference type="Pfam" id="PF06041">
    <property type="entry name" value="DUF924"/>
    <property type="match status" value="1"/>
</dbReference>
<dbReference type="Gene3D" id="1.20.58.320">
    <property type="entry name" value="TPR-like"/>
    <property type="match status" value="1"/>
</dbReference>
<dbReference type="Gene3D" id="1.25.40.10">
    <property type="entry name" value="Tetratricopeptide repeat domain"/>
    <property type="match status" value="1"/>
</dbReference>
<evidence type="ECO:0000256" key="1">
    <source>
        <dbReference type="SAM" id="MobiDB-lite"/>
    </source>
</evidence>
<gene>
    <name evidence="2" type="ORF">LZ536_07705</name>
</gene>